<keyword evidence="3" id="KW-1185">Reference proteome</keyword>
<dbReference type="Proteomes" id="UP000268652">
    <property type="component" value="Unassembled WGS sequence"/>
</dbReference>
<evidence type="ECO:0000313" key="2">
    <source>
        <dbReference type="EMBL" id="RKN14820.1"/>
    </source>
</evidence>
<accession>A0A3A9VVW7</accession>
<evidence type="ECO:0000313" key="4">
    <source>
        <dbReference type="Proteomes" id="UP000275024"/>
    </source>
</evidence>
<sequence length="141" mass="14838">MSDTSDTSDAAPGGDPRATEEVLAARAALADAVDAALRAAGLPVLREEFGDSGVQVWVDAKADALGGVYARWKISAEMNQAVIACVRERRMDDPLIRRRGEVGAAMNEAVLRVLVASGFGADHFADDFVSPCVRLTAGPPR</sequence>
<dbReference type="AlphaFoldDB" id="A0A3A9VVW7"/>
<evidence type="ECO:0000313" key="3">
    <source>
        <dbReference type="Proteomes" id="UP000268652"/>
    </source>
</evidence>
<comment type="caution">
    <text evidence="1">The sequence shown here is derived from an EMBL/GenBank/DDBJ whole genome shotgun (WGS) entry which is preliminary data.</text>
</comment>
<dbReference type="Proteomes" id="UP000275024">
    <property type="component" value="Unassembled WGS sequence"/>
</dbReference>
<reference evidence="3 4" key="1">
    <citation type="submission" date="2018-09" db="EMBL/GenBank/DDBJ databases">
        <title>Streptomyces sp. nov. DS1-2, an endophytic actinomycete isolated from roots of Dendrobium scabrilingue.</title>
        <authorList>
            <person name="Kuncharoen N."/>
            <person name="Kudo T."/>
            <person name="Ohkuma M."/>
            <person name="Yuki M."/>
            <person name="Tanasupawat S."/>
        </authorList>
    </citation>
    <scope>NUCLEOTIDE SEQUENCE [LARGE SCALE GENOMIC DNA]</scope>
    <source>
        <strain evidence="1 4">AZ1-7</strain>
        <strain evidence="2 3">DS1-2</strain>
    </source>
</reference>
<gene>
    <name evidence="2" type="ORF">D7318_28440</name>
    <name evidence="1" type="ORF">D7319_28685</name>
</gene>
<dbReference type="OrthoDB" id="4266423at2"/>
<proteinExistence type="predicted"/>
<name>A0A3A9VVW7_9ACTN</name>
<dbReference type="EMBL" id="RBDY01000036">
    <property type="protein sequence ID" value="RKN14820.1"/>
    <property type="molecule type" value="Genomic_DNA"/>
</dbReference>
<protein>
    <submittedName>
        <fullName evidence="1">Uncharacterized protein</fullName>
    </submittedName>
</protein>
<organism evidence="1 4">
    <name type="scientific">Streptomyces radicis</name>
    <dbReference type="NCBI Taxonomy" id="1750517"/>
    <lineage>
        <taxon>Bacteria</taxon>
        <taxon>Bacillati</taxon>
        <taxon>Actinomycetota</taxon>
        <taxon>Actinomycetes</taxon>
        <taxon>Kitasatosporales</taxon>
        <taxon>Streptomycetaceae</taxon>
        <taxon>Streptomyces</taxon>
    </lineage>
</organism>
<dbReference type="RefSeq" id="WP_120700110.1">
    <property type="nucleotide sequence ID" value="NZ_RBDX01000037.1"/>
</dbReference>
<evidence type="ECO:0000313" key="1">
    <source>
        <dbReference type="EMBL" id="RKN04313.1"/>
    </source>
</evidence>
<dbReference type="EMBL" id="RBDX01000037">
    <property type="protein sequence ID" value="RKN04313.1"/>
    <property type="molecule type" value="Genomic_DNA"/>
</dbReference>